<organism evidence="4 5">
    <name type="scientific">Diplodia seriata</name>
    <dbReference type="NCBI Taxonomy" id="420778"/>
    <lineage>
        <taxon>Eukaryota</taxon>
        <taxon>Fungi</taxon>
        <taxon>Dikarya</taxon>
        <taxon>Ascomycota</taxon>
        <taxon>Pezizomycotina</taxon>
        <taxon>Dothideomycetes</taxon>
        <taxon>Dothideomycetes incertae sedis</taxon>
        <taxon>Botryosphaeriales</taxon>
        <taxon>Botryosphaeriaceae</taxon>
        <taxon>Diplodia</taxon>
    </lineage>
</organism>
<dbReference type="PANTHER" id="PTHR47942">
    <property type="entry name" value="TETRATRICOPEPTIDE REPEAT (TPR)-LIKE SUPERFAMILY PROTEIN-RELATED"/>
    <property type="match status" value="1"/>
</dbReference>
<feature type="region of interest" description="Disordered" evidence="3">
    <location>
        <begin position="653"/>
        <end position="708"/>
    </location>
</feature>
<sequence>MQMLSCHACLWHCLRAVTHRAPLPPPNALIRRAQTQRPPSRALALALQRRRDYATAADRQPDALDEHFEKAGAAKAYQRRDSRSSPFRERQKDLYHESKFRQDIRDDMRKSIVDPGHYELSSTVKRRLKMELEWTGGDPLRLADTVQKRLSKGDIEPVLDLVRFASNSMDCVVSWNHIIDHFMNLGRPSHALKIYNEMKKRAQKPDSYTYLIVLRGLGNHAHSPSSLGSALSVYHSMSAPNSRVPPSTMHTNATLRVCSRANDMDALWGIAAKLPEKGPGAADAITYTTILGAIRQDALLAVHAMSADQIAQKREEGIVDGRRLWEDIVTKWRSGDIIIDENLVCTMGQLLLIGQRPRDWDDILSLFEQTMDIPRLARHLGDDRKAPKWLPDTPRAMREEDSAKIDPADHTRRGGEFDPVELGKTVGRGRRNMAYAKPGNHSLSLILESCLKTNARKAAEDYWHLLTGPDSWGIVPDEANLHMFLRILRQTRSSAAVVEFLRSEFGTRMGVKKPKTFRMAMSTCVRDKNNPNVFDHANVILDMMLTTLVDLDLRTLAMYTNLLTSLSRSEQVQSGLERLVPHLVNVKSMLNYGKDDGRQPLGPMDREAGLEFLSGIVSCYDRAMEQKDIPQQDYAALKARKAKVTAFITRAANKEKKKKLGTGSRHPESNQARRSQLAQGQKEDSMGQSNEEDGGEPERMEERYTFER</sequence>
<dbReference type="PROSITE" id="PS51375">
    <property type="entry name" value="PPR"/>
    <property type="match status" value="1"/>
</dbReference>
<gene>
    <name evidence="4" type="ORF">BK809_0006982</name>
</gene>
<name>A0A1S8B541_9PEZI</name>
<feature type="compositionally biased region" description="Polar residues" evidence="3">
    <location>
        <begin position="669"/>
        <end position="679"/>
    </location>
</feature>
<evidence type="ECO:0000256" key="1">
    <source>
        <dbReference type="ARBA" id="ARBA00022737"/>
    </source>
</evidence>
<dbReference type="PANTHER" id="PTHR47942:SF105">
    <property type="entry name" value="ATPASE EXPRESSION PROTEIN 3"/>
    <property type="match status" value="1"/>
</dbReference>
<keyword evidence="1" id="KW-0677">Repeat</keyword>
<proteinExistence type="predicted"/>
<comment type="caution">
    <text evidence="4">The sequence shown here is derived from an EMBL/GenBank/DDBJ whole genome shotgun (WGS) entry which is preliminary data.</text>
</comment>
<evidence type="ECO:0000256" key="3">
    <source>
        <dbReference type="SAM" id="MobiDB-lite"/>
    </source>
</evidence>
<dbReference type="Pfam" id="PF13041">
    <property type="entry name" value="PPR_2"/>
    <property type="match status" value="1"/>
</dbReference>
<feature type="compositionally biased region" description="Basic and acidic residues" evidence="3">
    <location>
        <begin position="696"/>
        <end position="708"/>
    </location>
</feature>
<dbReference type="NCBIfam" id="TIGR00756">
    <property type="entry name" value="PPR"/>
    <property type="match status" value="1"/>
</dbReference>
<feature type="repeat" description="PPR" evidence="2">
    <location>
        <begin position="171"/>
        <end position="205"/>
    </location>
</feature>
<evidence type="ECO:0000256" key="2">
    <source>
        <dbReference type="PROSITE-ProRule" id="PRU00708"/>
    </source>
</evidence>
<dbReference type="Gene3D" id="1.25.40.10">
    <property type="entry name" value="Tetratricopeptide repeat domain"/>
    <property type="match status" value="1"/>
</dbReference>
<evidence type="ECO:0000313" key="5">
    <source>
        <dbReference type="Proteomes" id="UP000190776"/>
    </source>
</evidence>
<evidence type="ECO:0000313" key="4">
    <source>
        <dbReference type="EMBL" id="OMP82672.1"/>
    </source>
</evidence>
<dbReference type="InterPro" id="IPR051222">
    <property type="entry name" value="PPR/CCM1_RNA-binding"/>
</dbReference>
<protein>
    <submittedName>
        <fullName evidence="4">Pentatricopeptide repeat-containing protein 2, mitochondrial</fullName>
    </submittedName>
</protein>
<reference evidence="4 5" key="1">
    <citation type="submission" date="2017-01" db="EMBL/GenBank/DDBJ databases">
        <title>Draft genome sequence of Diplodia seriata F98.1, a fungal species involved in grapevine trunk diseases.</title>
        <authorList>
            <person name="Robert-Siegwald G."/>
            <person name="Vallet J."/>
            <person name="Abou-Mansour E."/>
            <person name="Xu J."/>
            <person name="Rey P."/>
            <person name="Bertsch C."/>
            <person name="Rego C."/>
            <person name="Larignon P."/>
            <person name="Fontaine F."/>
            <person name="Lebrun M.-H."/>
        </authorList>
    </citation>
    <scope>NUCLEOTIDE SEQUENCE [LARGE SCALE GENOMIC DNA]</scope>
    <source>
        <strain evidence="4 5">F98.1</strain>
    </source>
</reference>
<accession>A0A1S8B541</accession>
<feature type="region of interest" description="Disordered" evidence="3">
    <location>
        <begin position="72"/>
        <end position="92"/>
    </location>
</feature>
<dbReference type="OrthoDB" id="185373at2759"/>
<dbReference type="Proteomes" id="UP000190776">
    <property type="component" value="Unassembled WGS sequence"/>
</dbReference>
<dbReference type="STRING" id="420778.A0A1S8B541"/>
<dbReference type="EMBL" id="MSZU01000114">
    <property type="protein sequence ID" value="OMP82672.1"/>
    <property type="molecule type" value="Genomic_DNA"/>
</dbReference>
<dbReference type="InterPro" id="IPR011990">
    <property type="entry name" value="TPR-like_helical_dom_sf"/>
</dbReference>
<dbReference type="InterPro" id="IPR002885">
    <property type="entry name" value="PPR_rpt"/>
</dbReference>
<dbReference type="AlphaFoldDB" id="A0A1S8B541"/>